<dbReference type="OrthoDB" id="1971011at2"/>
<proteinExistence type="predicted"/>
<sequence length="264" mass="29755">MNLFYYGIWCAGVLGAVSLLMVYISYKKTIKDVSRLPYPKGKWMQQFCQDYHQLLKEHSQINNPVIFIKKRMNGRKIGPISLHRLKGTMWYAFVFSILFAGLDLVQAYRSGQWTPANPWSRPGTLIAAGGMIAALIIFRQLLAFSYQEELIEDGLLDYLENEHIETNKVVPMETSKAASQTQAGKTGRNLPVTGKASKLKKGKVMAQPADKPAAEEAKELPSQEVMEQLARGIQESAATNNKYGHLLSKEEEKIVRDVIKEFLT</sequence>
<feature type="transmembrane region" description="Helical" evidence="2">
    <location>
        <begin position="6"/>
        <end position="26"/>
    </location>
</feature>
<feature type="transmembrane region" description="Helical" evidence="2">
    <location>
        <begin position="89"/>
        <end position="107"/>
    </location>
</feature>
<evidence type="ECO:0000256" key="1">
    <source>
        <dbReference type="SAM" id="MobiDB-lite"/>
    </source>
</evidence>
<organism evidence="3 4">
    <name type="scientific">Lactonifactor longoviformis DSM 17459</name>
    <dbReference type="NCBI Taxonomy" id="1122155"/>
    <lineage>
        <taxon>Bacteria</taxon>
        <taxon>Bacillati</taxon>
        <taxon>Bacillota</taxon>
        <taxon>Clostridia</taxon>
        <taxon>Eubacteriales</taxon>
        <taxon>Clostridiaceae</taxon>
        <taxon>Lactonifactor</taxon>
    </lineage>
</organism>
<name>A0A1M4WKC3_9CLOT</name>
<gene>
    <name evidence="3" type="ORF">SAMN02745158_01655</name>
</gene>
<feature type="transmembrane region" description="Helical" evidence="2">
    <location>
        <begin position="119"/>
        <end position="138"/>
    </location>
</feature>
<evidence type="ECO:0000256" key="2">
    <source>
        <dbReference type="SAM" id="Phobius"/>
    </source>
</evidence>
<keyword evidence="2" id="KW-1133">Transmembrane helix</keyword>
<dbReference type="STRING" id="1122155.SAMN02745158_01655"/>
<dbReference type="AlphaFoldDB" id="A0A1M4WKC3"/>
<keyword evidence="2" id="KW-0812">Transmembrane</keyword>
<keyword evidence="4" id="KW-1185">Reference proteome</keyword>
<evidence type="ECO:0000313" key="4">
    <source>
        <dbReference type="Proteomes" id="UP000184245"/>
    </source>
</evidence>
<dbReference type="Proteomes" id="UP000184245">
    <property type="component" value="Unassembled WGS sequence"/>
</dbReference>
<keyword evidence="2" id="KW-0472">Membrane</keyword>
<protein>
    <submittedName>
        <fullName evidence="3">Uncharacterized protein</fullName>
    </submittedName>
</protein>
<reference evidence="3 4" key="1">
    <citation type="submission" date="2016-11" db="EMBL/GenBank/DDBJ databases">
        <authorList>
            <person name="Jaros S."/>
            <person name="Januszkiewicz K."/>
            <person name="Wedrychowicz H."/>
        </authorList>
    </citation>
    <scope>NUCLEOTIDE SEQUENCE [LARGE SCALE GENOMIC DNA]</scope>
    <source>
        <strain evidence="3 4">DSM 17459</strain>
    </source>
</reference>
<feature type="region of interest" description="Disordered" evidence="1">
    <location>
        <begin position="173"/>
        <end position="221"/>
    </location>
</feature>
<dbReference type="EMBL" id="FQVI01000006">
    <property type="protein sequence ID" value="SHE81600.1"/>
    <property type="molecule type" value="Genomic_DNA"/>
</dbReference>
<dbReference type="RefSeq" id="WP_139249477.1">
    <property type="nucleotide sequence ID" value="NZ_FQVI01000006.1"/>
</dbReference>
<accession>A0A1M4WKC3</accession>
<feature type="compositionally biased region" description="Basic and acidic residues" evidence="1">
    <location>
        <begin position="212"/>
        <end position="221"/>
    </location>
</feature>
<evidence type="ECO:0000313" key="3">
    <source>
        <dbReference type="EMBL" id="SHE81600.1"/>
    </source>
</evidence>